<dbReference type="Proteomes" id="UP000001299">
    <property type="component" value="Plasmid pCY186"/>
</dbReference>
<organism evidence="1 2">
    <name type="scientific">Butyrivibrio proteoclasticus (strain ATCC 51982 / DSM 14932 / B316)</name>
    <name type="common">Clostridium proteoclasticum</name>
    <dbReference type="NCBI Taxonomy" id="515622"/>
    <lineage>
        <taxon>Bacteria</taxon>
        <taxon>Bacillati</taxon>
        <taxon>Bacillota</taxon>
        <taxon>Clostridia</taxon>
        <taxon>Lachnospirales</taxon>
        <taxon>Lachnospiraceae</taxon>
        <taxon>Butyrivibrio</taxon>
    </lineage>
</organism>
<dbReference type="EMBL" id="CP001813">
    <property type="protein sequence ID" value="ADL36535.1"/>
    <property type="molecule type" value="Genomic_DNA"/>
</dbReference>
<evidence type="ECO:0000313" key="2">
    <source>
        <dbReference type="Proteomes" id="UP000001299"/>
    </source>
</evidence>
<name>E0S553_BUTPB</name>
<reference evidence="1 2" key="1">
    <citation type="journal article" date="2010" name="PLoS ONE">
        <title>The glycobiome of the rumen bacterium Butyrivibrio proteoclasticus B316(T) highlights adaptation to a polysaccharide-rich environment.</title>
        <authorList>
            <person name="Kelly W.J."/>
            <person name="Leahy S.C."/>
            <person name="Altermann E."/>
            <person name="Yeoman C.J."/>
            <person name="Dunne J.C."/>
            <person name="Kong Z."/>
            <person name="Pacheco D.M."/>
            <person name="Li D."/>
            <person name="Noel S.J."/>
            <person name="Moon C.D."/>
            <person name="Cookson A.L."/>
            <person name="Attwood G.T."/>
        </authorList>
    </citation>
    <scope>NUCLEOTIDE SEQUENCE [LARGE SCALE GENOMIC DNA]</scope>
    <source>
        <strain evidence="2">ATCC 51982 / DSM 14932 / B316</strain>
        <plasmid evidence="2">Plasmid pCY186</plasmid>
    </source>
</reference>
<accession>E0S553</accession>
<dbReference type="AlphaFoldDB" id="E0S553"/>
<keyword evidence="1" id="KW-0614">Plasmid</keyword>
<evidence type="ECO:0000313" key="1">
    <source>
        <dbReference type="EMBL" id="ADL36535.1"/>
    </source>
</evidence>
<gene>
    <name evidence="1" type="ordered locus">bpr_IV171</name>
</gene>
<dbReference type="HOGENOM" id="CLU_2859206_0_0_9"/>
<sequence length="64" mass="7361">MQKISAFQRKQSRKNNTKTAYIIAGKGLGNGQGRHWGFPIYSRARLIIQFRAFFVLTTITVFLI</sequence>
<protein>
    <submittedName>
        <fullName evidence="1">Uncharacterized protein</fullName>
    </submittedName>
</protein>
<dbReference type="KEGG" id="bpb:bpr_IV171"/>
<proteinExistence type="predicted"/>
<keyword evidence="2" id="KW-1185">Reference proteome</keyword>
<geneLocation type="plasmid" evidence="1 2">
    <name>pCY186</name>
</geneLocation>